<protein>
    <submittedName>
        <fullName evidence="1">7909_t:CDS:1</fullName>
    </submittedName>
</protein>
<evidence type="ECO:0000313" key="2">
    <source>
        <dbReference type="Proteomes" id="UP000789860"/>
    </source>
</evidence>
<proteinExistence type="predicted"/>
<accession>A0ACA9NBQ1</accession>
<dbReference type="Proteomes" id="UP000789860">
    <property type="component" value="Unassembled WGS sequence"/>
</dbReference>
<organism evidence="1 2">
    <name type="scientific">Scutellospora calospora</name>
    <dbReference type="NCBI Taxonomy" id="85575"/>
    <lineage>
        <taxon>Eukaryota</taxon>
        <taxon>Fungi</taxon>
        <taxon>Fungi incertae sedis</taxon>
        <taxon>Mucoromycota</taxon>
        <taxon>Glomeromycotina</taxon>
        <taxon>Glomeromycetes</taxon>
        <taxon>Diversisporales</taxon>
        <taxon>Gigasporaceae</taxon>
        <taxon>Scutellospora</taxon>
    </lineage>
</organism>
<dbReference type="EMBL" id="CAJVPM010023020">
    <property type="protein sequence ID" value="CAG8647780.1"/>
    <property type="molecule type" value="Genomic_DNA"/>
</dbReference>
<feature type="non-terminal residue" evidence="1">
    <location>
        <position position="1"/>
    </location>
</feature>
<gene>
    <name evidence="1" type="ORF">SCALOS_LOCUS8556</name>
</gene>
<reference evidence="1" key="1">
    <citation type="submission" date="2021-06" db="EMBL/GenBank/DDBJ databases">
        <authorList>
            <person name="Kallberg Y."/>
            <person name="Tangrot J."/>
            <person name="Rosling A."/>
        </authorList>
    </citation>
    <scope>NUCLEOTIDE SEQUENCE</scope>
    <source>
        <strain evidence="1">AU212A</strain>
    </source>
</reference>
<name>A0ACA9NBQ1_9GLOM</name>
<sequence>KQSQAAGGARCSSPHRYCTDAAVRPRAGAGVSTLGVFELLHGGANDGLWERVVSTINDNTSSDSDGKDAHLEVLVLVASPSRAQPPQSLWRLRDSPGSNSSFRISPSSAPSSAWCRSRSSCSCGLSGSTICPACFRTRRSPAVWGPRL</sequence>
<keyword evidence="2" id="KW-1185">Reference proteome</keyword>
<evidence type="ECO:0000313" key="1">
    <source>
        <dbReference type="EMBL" id="CAG8647780.1"/>
    </source>
</evidence>
<comment type="caution">
    <text evidence="1">The sequence shown here is derived from an EMBL/GenBank/DDBJ whole genome shotgun (WGS) entry which is preliminary data.</text>
</comment>